<evidence type="ECO:0000256" key="2">
    <source>
        <dbReference type="ARBA" id="ARBA00022737"/>
    </source>
</evidence>
<dbReference type="Gene3D" id="2.170.15.10">
    <property type="entry name" value="Proaerolysin, chain A, domain 3"/>
    <property type="match status" value="1"/>
</dbReference>
<dbReference type="GeneID" id="110977895"/>
<feature type="domain" description="Beta/gamma crystallin 'Greek key'" evidence="3">
    <location>
        <begin position="44"/>
        <end position="86"/>
    </location>
</feature>
<feature type="domain" description="Beta/gamma crystallin 'Greek key'" evidence="3">
    <location>
        <begin position="134"/>
        <end position="176"/>
    </location>
</feature>
<name>A0A8B7Y4K2_ACAPL</name>
<proteinExistence type="inferred from homology"/>
<dbReference type="SUPFAM" id="SSF49695">
    <property type="entry name" value="gamma-Crystallin-like"/>
    <property type="match status" value="1"/>
</dbReference>
<dbReference type="InterPro" id="IPR050252">
    <property type="entry name" value="Beta/Gamma-Crystallin"/>
</dbReference>
<keyword evidence="4" id="KW-1185">Reference proteome</keyword>
<sequence length="347" mass="39640">MAAKIILYQDTEFRGASREVTEDITDLSSIGFSNRVSSLKVVGSVWVGYEDPYFSGRQYVLEEGEFDNWRSWHGSRDELSSLKKLNLDVGETPQIVLYQHTNYSGRAVSFTYAIENLKYYKFDDEASSLRVKSGIWVLYQKTRYRGKQFVVTEGFYPHYDHWRGADDQISSLRPIREPYFPTEILSMEFHIDRGCLDSTCMSLVNLSQCNDTSSDQAASWRTTRTLTTTKTYRWNWKNTTVVKAGTTFRTGVPVIADGEITLGLSNTFAVGQSGGEDNTQSDEWSFNLPTSVKAKTLLRVQVRIQQGKIDVPFSAVMQKGNKRWEEVGTYHGTQSYNLHVDYKEISL</sequence>
<dbReference type="Gene3D" id="2.60.20.10">
    <property type="entry name" value="Crystallins"/>
    <property type="match status" value="2"/>
</dbReference>
<evidence type="ECO:0000313" key="5">
    <source>
        <dbReference type="RefSeq" id="XP_022088118.1"/>
    </source>
</evidence>
<dbReference type="PANTHER" id="PTHR11818:SF42">
    <property type="entry name" value="VOLTAGE-GATED HYDROGEN CHANNEL 1"/>
    <property type="match status" value="1"/>
</dbReference>
<dbReference type="GO" id="GO:0005212">
    <property type="term" value="F:structural constituent of eye lens"/>
    <property type="evidence" value="ECO:0007669"/>
    <property type="project" value="TreeGrafter"/>
</dbReference>
<dbReference type="InterPro" id="IPR001064">
    <property type="entry name" value="Beta/gamma_crystallin"/>
</dbReference>
<dbReference type="SMART" id="SM00247">
    <property type="entry name" value="XTALbg"/>
    <property type="match status" value="2"/>
</dbReference>
<feature type="domain" description="Beta/gamma crystallin 'Greek key'" evidence="3">
    <location>
        <begin position="93"/>
        <end position="133"/>
    </location>
</feature>
<evidence type="ECO:0000313" key="4">
    <source>
        <dbReference type="Proteomes" id="UP000694845"/>
    </source>
</evidence>
<dbReference type="GO" id="GO:0007601">
    <property type="term" value="P:visual perception"/>
    <property type="evidence" value="ECO:0007669"/>
    <property type="project" value="TreeGrafter"/>
</dbReference>
<evidence type="ECO:0000256" key="1">
    <source>
        <dbReference type="ARBA" id="ARBA00009646"/>
    </source>
</evidence>
<dbReference type="InterPro" id="IPR011024">
    <property type="entry name" value="G_crystallin-like"/>
</dbReference>
<keyword evidence="2" id="KW-0677">Repeat</keyword>
<dbReference type="OMA" id="VTEGFYP"/>
<dbReference type="Proteomes" id="UP000694845">
    <property type="component" value="Unplaced"/>
</dbReference>
<accession>A0A8B7Y4K2</accession>
<gene>
    <name evidence="5" type="primary">LOC110977895</name>
</gene>
<dbReference type="AlphaFoldDB" id="A0A8B7Y4K2"/>
<reference evidence="5" key="1">
    <citation type="submission" date="2025-08" db="UniProtKB">
        <authorList>
            <consortium name="RefSeq"/>
        </authorList>
    </citation>
    <scope>IDENTIFICATION</scope>
</reference>
<dbReference type="PANTHER" id="PTHR11818">
    <property type="entry name" value="BETA/GAMMA CRYSTALLIN"/>
    <property type="match status" value="1"/>
</dbReference>
<dbReference type="PROSITE" id="PS50915">
    <property type="entry name" value="CRYSTALLIN_BETA_GAMMA"/>
    <property type="match status" value="4"/>
</dbReference>
<organism evidence="4 5">
    <name type="scientific">Acanthaster planci</name>
    <name type="common">Crown-of-thorns starfish</name>
    <dbReference type="NCBI Taxonomy" id="133434"/>
    <lineage>
        <taxon>Eukaryota</taxon>
        <taxon>Metazoa</taxon>
        <taxon>Echinodermata</taxon>
        <taxon>Eleutherozoa</taxon>
        <taxon>Asterozoa</taxon>
        <taxon>Asteroidea</taxon>
        <taxon>Valvatacea</taxon>
        <taxon>Valvatida</taxon>
        <taxon>Acanthasteridae</taxon>
        <taxon>Acanthaster</taxon>
    </lineage>
</organism>
<dbReference type="SUPFAM" id="SSF56973">
    <property type="entry name" value="Aerolisin/ETX pore-forming domain"/>
    <property type="match status" value="1"/>
</dbReference>
<protein>
    <submittedName>
        <fullName evidence="5">Epidermal differentiation-specific protein-like</fullName>
    </submittedName>
</protein>
<dbReference type="RefSeq" id="XP_022088118.1">
    <property type="nucleotide sequence ID" value="XM_022232426.1"/>
</dbReference>
<dbReference type="PRINTS" id="PR01367">
    <property type="entry name" value="BGCRYSTALLIN"/>
</dbReference>
<dbReference type="Pfam" id="PF00030">
    <property type="entry name" value="Crystall"/>
    <property type="match status" value="2"/>
</dbReference>
<comment type="similarity">
    <text evidence="1">Belongs to the beta/gamma-crystallin family.</text>
</comment>
<evidence type="ECO:0000259" key="3">
    <source>
        <dbReference type="PROSITE" id="PS50915"/>
    </source>
</evidence>
<feature type="domain" description="Beta/gamma crystallin 'Greek key'" evidence="3">
    <location>
        <begin position="3"/>
        <end position="43"/>
    </location>
</feature>
<dbReference type="KEGG" id="aplc:110977895"/>
<dbReference type="OrthoDB" id="8622782at2759"/>